<feature type="domain" description="Transketolase-like pyrimidine-binding" evidence="5">
    <location>
        <begin position="328"/>
        <end position="502"/>
    </location>
</feature>
<evidence type="ECO:0000256" key="1">
    <source>
        <dbReference type="ARBA" id="ARBA00001964"/>
    </source>
</evidence>
<dbReference type="Pfam" id="PF02779">
    <property type="entry name" value="Transket_pyr"/>
    <property type="match status" value="1"/>
</dbReference>
<proteinExistence type="predicted"/>
<dbReference type="InterPro" id="IPR029061">
    <property type="entry name" value="THDP-binding"/>
</dbReference>
<dbReference type="EMBL" id="JADIMU010000016">
    <property type="protein sequence ID" value="MBO8442554.1"/>
    <property type="molecule type" value="Genomic_DNA"/>
</dbReference>
<dbReference type="InterPro" id="IPR005475">
    <property type="entry name" value="Transketolase-like_Pyr-bd"/>
</dbReference>
<evidence type="ECO:0000259" key="5">
    <source>
        <dbReference type="SMART" id="SM00861"/>
    </source>
</evidence>
<dbReference type="CDD" id="cd02000">
    <property type="entry name" value="TPP_E1_PDC_ADC_BCADC"/>
    <property type="match status" value="1"/>
</dbReference>
<dbReference type="AlphaFoldDB" id="A0A9D9EC35"/>
<reference evidence="6" key="1">
    <citation type="submission" date="2020-10" db="EMBL/GenBank/DDBJ databases">
        <authorList>
            <person name="Gilroy R."/>
        </authorList>
    </citation>
    <scope>NUCLEOTIDE SEQUENCE</scope>
    <source>
        <strain evidence="6">11167</strain>
    </source>
</reference>
<evidence type="ECO:0000256" key="3">
    <source>
        <dbReference type="ARBA" id="ARBA00023002"/>
    </source>
</evidence>
<dbReference type="InterPro" id="IPR001017">
    <property type="entry name" value="DH_E1"/>
</dbReference>
<evidence type="ECO:0000256" key="2">
    <source>
        <dbReference type="ARBA" id="ARBA00003906"/>
    </source>
</evidence>
<keyword evidence="4" id="KW-0786">Thiamine pyrophosphate</keyword>
<dbReference type="CDD" id="cd07036">
    <property type="entry name" value="TPP_PYR_E1-PDHc-beta_like"/>
    <property type="match status" value="1"/>
</dbReference>
<comment type="cofactor">
    <cofactor evidence="1">
        <name>thiamine diphosphate</name>
        <dbReference type="ChEBI" id="CHEBI:58937"/>
    </cofactor>
</comment>
<dbReference type="PANTHER" id="PTHR43257:SF2">
    <property type="entry name" value="PYRUVATE DEHYDROGENASE E1 COMPONENT SUBUNIT BETA"/>
    <property type="match status" value="1"/>
</dbReference>
<sequence>MEDNTGAYRLMLRSRFFEEKVQELFSNGLLHGTTHLNIGQEASHTGLALALEDGDWIVPTHRCHGFNVARGSSISAMFSELMGSRHGLCMGVGGSMHMTDVSTHDFGSSAVVGSSVALASGLAFALERSHTGSIAVAIMGDGASSRGVVHECMNLASVWSLPVLFYCENNHYGMSASSSRMIAAGDISSRAAGYGIKAFKADGNDWMAVYDTVRRARAWMLSSNEPAFVEVDTYRQCGHSKSDHCIYRSREEEEAWKLRDPIAREEERLHLGKEAARAIRDEERRKVEEAYEEALSTRDDVLSLEEASSFVLAPAPDIPCRRGQCHSSTYRLAIREALDEILSYDPRATLIGEDVGLYGGCFGVTKGLAERHPDQVLETPVSEEAFTGLAAGAASLGEHPIVEIMYGDFMTLASDPLVNHAAKLRFMSAGQLSCPMVVRTPMGSGTGHGSQHTQCLETLFLGVSGLKIVAPSDPFTAKALLKSAVADPNPVLFFEHKALYDTVGEVGDSLSSWPIGKAQVLSHGDDVTLVSYSHASLSSRKAVGESGLSVDHIDLVSIQPLDWQTVEESVRRTGRLLIVQDTPEAGSVGATIVAHLMQDASIQAALRAPIAILSQKDCPIPFSRPLEEAVVPTVDDIVGALVSLTSNR</sequence>
<evidence type="ECO:0000256" key="4">
    <source>
        <dbReference type="ARBA" id="ARBA00023052"/>
    </source>
</evidence>
<name>A0A9D9EC35_9SPIR</name>
<comment type="caution">
    <text evidence="6">The sequence shown here is derived from an EMBL/GenBank/DDBJ whole genome shotgun (WGS) entry which is preliminary data.</text>
</comment>
<dbReference type="GO" id="GO:0016624">
    <property type="term" value="F:oxidoreductase activity, acting on the aldehyde or oxo group of donors, disulfide as acceptor"/>
    <property type="evidence" value="ECO:0007669"/>
    <property type="project" value="InterPro"/>
</dbReference>
<organism evidence="6 7">
    <name type="scientific">Candidatus Aphodenecus pullistercoris</name>
    <dbReference type="NCBI Taxonomy" id="2840669"/>
    <lineage>
        <taxon>Bacteria</taxon>
        <taxon>Pseudomonadati</taxon>
        <taxon>Spirochaetota</taxon>
        <taxon>Spirochaetia</taxon>
        <taxon>Spirochaetales</taxon>
        <taxon>Candidatus Aphodenecus</taxon>
    </lineage>
</organism>
<dbReference type="Proteomes" id="UP000823633">
    <property type="component" value="Unassembled WGS sequence"/>
</dbReference>
<reference evidence="6" key="2">
    <citation type="journal article" date="2021" name="PeerJ">
        <title>Extensive microbial diversity within the chicken gut microbiome revealed by metagenomics and culture.</title>
        <authorList>
            <person name="Gilroy R."/>
            <person name="Ravi A."/>
            <person name="Getino M."/>
            <person name="Pursley I."/>
            <person name="Horton D.L."/>
            <person name="Alikhan N.F."/>
            <person name="Baker D."/>
            <person name="Gharbi K."/>
            <person name="Hall N."/>
            <person name="Watson M."/>
            <person name="Adriaenssens E.M."/>
            <person name="Foster-Nyarko E."/>
            <person name="Jarju S."/>
            <person name="Secka A."/>
            <person name="Antonio M."/>
            <person name="Oren A."/>
            <person name="Chaudhuri R.R."/>
            <person name="La Ragione R."/>
            <person name="Hildebrand F."/>
            <person name="Pallen M.J."/>
        </authorList>
    </citation>
    <scope>NUCLEOTIDE SEQUENCE</scope>
    <source>
        <strain evidence="6">11167</strain>
    </source>
</reference>
<dbReference type="Gene3D" id="3.40.50.920">
    <property type="match status" value="1"/>
</dbReference>
<dbReference type="Gene3D" id="3.40.50.970">
    <property type="match status" value="2"/>
</dbReference>
<dbReference type="InterPro" id="IPR033248">
    <property type="entry name" value="Transketolase_C"/>
</dbReference>
<dbReference type="FunFam" id="3.40.50.970:FF:000001">
    <property type="entry name" value="Pyruvate dehydrogenase E1 beta subunit"/>
    <property type="match status" value="1"/>
</dbReference>
<keyword evidence="6" id="KW-0670">Pyruvate</keyword>
<accession>A0A9D9EC35</accession>
<dbReference type="PANTHER" id="PTHR43257">
    <property type="entry name" value="PYRUVATE DEHYDROGENASE E1 COMPONENT BETA SUBUNIT"/>
    <property type="match status" value="1"/>
</dbReference>
<keyword evidence="3" id="KW-0560">Oxidoreductase</keyword>
<dbReference type="SUPFAM" id="SSF52518">
    <property type="entry name" value="Thiamin diphosphate-binding fold (THDP-binding)"/>
    <property type="match status" value="2"/>
</dbReference>
<evidence type="ECO:0000313" key="7">
    <source>
        <dbReference type="Proteomes" id="UP000823633"/>
    </source>
</evidence>
<gene>
    <name evidence="6" type="ORF">IAC42_02175</name>
</gene>
<dbReference type="SUPFAM" id="SSF52922">
    <property type="entry name" value="TK C-terminal domain-like"/>
    <property type="match status" value="1"/>
</dbReference>
<dbReference type="InterPro" id="IPR009014">
    <property type="entry name" value="Transketo_C/PFOR_II"/>
</dbReference>
<dbReference type="Pfam" id="PF02780">
    <property type="entry name" value="Transketolase_C"/>
    <property type="match status" value="1"/>
</dbReference>
<comment type="function">
    <text evidence="2">E1 component of the 2-oxoglutarate dehydrogenase (OGDH) complex which catalyzes the decarboxylation of 2-oxoglutarate, the first step in the conversion of 2-oxoglutarate to succinyl-CoA and CO(2).</text>
</comment>
<dbReference type="Pfam" id="PF00676">
    <property type="entry name" value="E1_dh"/>
    <property type="match status" value="1"/>
</dbReference>
<evidence type="ECO:0000313" key="6">
    <source>
        <dbReference type="EMBL" id="MBO8442554.1"/>
    </source>
</evidence>
<protein>
    <submittedName>
        <fullName evidence="6">Pyruvate dehydrogenase</fullName>
    </submittedName>
</protein>
<dbReference type="SMART" id="SM00861">
    <property type="entry name" value="Transket_pyr"/>
    <property type="match status" value="1"/>
</dbReference>